<evidence type="ECO:0000313" key="2">
    <source>
        <dbReference type="EMBL" id="EQB07954.1"/>
    </source>
</evidence>
<dbReference type="InterPro" id="IPR013974">
    <property type="entry name" value="SAF"/>
</dbReference>
<dbReference type="Pfam" id="PF08666">
    <property type="entry name" value="SAF"/>
    <property type="match status" value="1"/>
</dbReference>
<dbReference type="PATRIC" id="fig|1096930.3.peg.4280"/>
<organism evidence="2 3">
    <name type="scientific">Novosphingobium lindaniclasticum LE124</name>
    <dbReference type="NCBI Taxonomy" id="1096930"/>
    <lineage>
        <taxon>Bacteria</taxon>
        <taxon>Pseudomonadati</taxon>
        <taxon>Pseudomonadota</taxon>
        <taxon>Alphaproteobacteria</taxon>
        <taxon>Sphingomonadales</taxon>
        <taxon>Sphingomonadaceae</taxon>
        <taxon>Novosphingobium</taxon>
    </lineage>
</organism>
<name>T0IE68_9SPHN</name>
<dbReference type="Proteomes" id="UP000015527">
    <property type="component" value="Unassembled WGS sequence"/>
</dbReference>
<keyword evidence="3" id="KW-1185">Reference proteome</keyword>
<dbReference type="eggNOG" id="COG3745">
    <property type="taxonomic scope" value="Bacteria"/>
</dbReference>
<dbReference type="RefSeq" id="WP_021236021.1">
    <property type="nucleotide sequence ID" value="NZ_ATHL01000151.1"/>
</dbReference>
<dbReference type="SMART" id="SM00858">
    <property type="entry name" value="SAF"/>
    <property type="match status" value="1"/>
</dbReference>
<dbReference type="AlphaFoldDB" id="T0IE68"/>
<protein>
    <recommendedName>
        <fullName evidence="1">SAF domain-containing protein</fullName>
    </recommendedName>
</protein>
<gene>
    <name evidence="2" type="ORF">L284_21780</name>
</gene>
<accession>T0IE68</accession>
<dbReference type="EMBL" id="ATHL01000151">
    <property type="protein sequence ID" value="EQB07954.1"/>
    <property type="molecule type" value="Genomic_DNA"/>
</dbReference>
<dbReference type="InterPro" id="IPR017592">
    <property type="entry name" value="Pilus_assmbl_Flp-typ_CpaB"/>
</dbReference>
<reference evidence="2 3" key="1">
    <citation type="journal article" date="2013" name="Genome Announc.">
        <title>Genome Sequence of Novosphingobium lindaniclasticum LE124T, Isolated from a Hexachlorocyclohexane Dumpsite.</title>
        <authorList>
            <person name="Saxena A."/>
            <person name="Nayyar N."/>
            <person name="Sangwan N."/>
            <person name="Kumari R."/>
            <person name="Khurana J.P."/>
            <person name="Lal R."/>
        </authorList>
    </citation>
    <scope>NUCLEOTIDE SEQUENCE [LARGE SCALE GENOMIC DNA]</scope>
    <source>
        <strain evidence="2 3">LE124</strain>
    </source>
</reference>
<dbReference type="Pfam" id="PF16976">
    <property type="entry name" value="RcpC"/>
    <property type="match status" value="1"/>
</dbReference>
<proteinExistence type="predicted"/>
<dbReference type="InterPro" id="IPR031571">
    <property type="entry name" value="RcpC_dom"/>
</dbReference>
<dbReference type="OrthoDB" id="163768at2"/>
<feature type="domain" description="SAF" evidence="1">
    <location>
        <begin position="45"/>
        <end position="109"/>
    </location>
</feature>
<comment type="caution">
    <text evidence="2">The sequence shown here is derived from an EMBL/GenBank/DDBJ whole genome shotgun (WGS) entry which is preliminary data.</text>
</comment>
<evidence type="ECO:0000313" key="3">
    <source>
        <dbReference type="Proteomes" id="UP000015527"/>
    </source>
</evidence>
<evidence type="ECO:0000259" key="1">
    <source>
        <dbReference type="SMART" id="SM00858"/>
    </source>
</evidence>
<sequence length="301" mass="31107">MAKGRNLLLVGAAVTIGLAATFMANAYFSGVEERQAQVAQQQQLTRIVVAANDLPFGTVLNEQNLKLVGWPAVSVPAGAFTTLAEATRGGQATIRAIVRGEPVLASKLSGRPTLSANLPKGQFAVAVPISAATAAGGFVRPGDIVDVLLTRQMPGDNAGNQDKMTDVVLAAIPVLAVDVDANDKSTGPAVGKTATLQVDTLGAQKLALSQQLGILSLALRNAADATVTSSSTVIPPQLSARNYRIGAPRASAPSAPAARIAPMRVNLTLPRVDTPAPRPVGLLMSVFRGNEGSEYEVQRGY</sequence>
<dbReference type="CDD" id="cd11614">
    <property type="entry name" value="SAF_CpaB_FlgA_like"/>
    <property type="match status" value="1"/>
</dbReference>
<dbReference type="NCBIfam" id="TIGR03177">
    <property type="entry name" value="pilus_cpaB"/>
    <property type="match status" value="1"/>
</dbReference>